<sequence>MRWRGVERERVQSEWQLEVTPHAGHAEDALLHMQLTIPVEHGGDGNGGGGGSGVGGGMESDLFRVLRGCTCVQARPCQRSSPELQVAVVLAWRREHVMERVVCSSLLRCEAHRRDEHEGVDAGWPSVTLLVVSGHGGSTMGMVRTGVEISPSLSLVESQFTSDIDVGARYKSVDAASKTPIHPPAPSHAPIPVRTGPSIHLSIHPSIHTHQPSPPRFLNIDVSGTISALRAAPVSDPTDHPTPSKAFASALHSLP</sequence>
<dbReference type="Proteomes" id="UP000053841">
    <property type="component" value="Unassembled WGS sequence"/>
</dbReference>
<dbReference type="OrthoDB" id="10538319at2759"/>
<reference evidence="2 3" key="1">
    <citation type="journal article" date="2013" name="PLoS Genet.">
        <title>Comparative genome structure, secondary metabolite, and effector coding capacity across Cochliobolus pathogens.</title>
        <authorList>
            <person name="Condon B.J."/>
            <person name="Leng Y."/>
            <person name="Wu D."/>
            <person name="Bushley K.E."/>
            <person name="Ohm R.A."/>
            <person name="Otillar R."/>
            <person name="Martin J."/>
            <person name="Schackwitz W."/>
            <person name="Grimwood J."/>
            <person name="MohdZainudin N."/>
            <person name="Xue C."/>
            <person name="Wang R."/>
            <person name="Manning V.A."/>
            <person name="Dhillon B."/>
            <person name="Tu Z.J."/>
            <person name="Steffenson B.J."/>
            <person name="Salamov A."/>
            <person name="Sun H."/>
            <person name="Lowry S."/>
            <person name="LaButti K."/>
            <person name="Han J."/>
            <person name="Copeland A."/>
            <person name="Lindquist E."/>
            <person name="Barry K."/>
            <person name="Schmutz J."/>
            <person name="Baker S.E."/>
            <person name="Ciuffetti L.M."/>
            <person name="Grigoriev I.V."/>
            <person name="Zhong S."/>
            <person name="Turgeon B.G."/>
        </authorList>
    </citation>
    <scope>NUCLEOTIDE SEQUENCE [LARGE SCALE GENOMIC DNA]</scope>
    <source>
        <strain evidence="2 3">26-R-13</strain>
    </source>
</reference>
<protein>
    <submittedName>
        <fullName evidence="2">Uncharacterized protein</fullName>
    </submittedName>
</protein>
<proteinExistence type="predicted"/>
<dbReference type="AlphaFoldDB" id="W6YBH3"/>
<evidence type="ECO:0000313" key="2">
    <source>
        <dbReference type="EMBL" id="EUC34910.1"/>
    </source>
</evidence>
<organism evidence="2 3">
    <name type="scientific">Cochliobolus carbonum (strain 26-R-13)</name>
    <name type="common">Maize leaf spot fungus</name>
    <name type="synonym">Bipolaris zeicola</name>
    <dbReference type="NCBI Taxonomy" id="930089"/>
    <lineage>
        <taxon>Eukaryota</taxon>
        <taxon>Fungi</taxon>
        <taxon>Dikarya</taxon>
        <taxon>Ascomycota</taxon>
        <taxon>Pezizomycotina</taxon>
        <taxon>Dothideomycetes</taxon>
        <taxon>Pleosporomycetidae</taxon>
        <taxon>Pleosporales</taxon>
        <taxon>Pleosporineae</taxon>
        <taxon>Pleosporaceae</taxon>
        <taxon>Bipolaris</taxon>
    </lineage>
</organism>
<dbReference type="HOGENOM" id="CLU_1089852_0_0_1"/>
<evidence type="ECO:0000256" key="1">
    <source>
        <dbReference type="SAM" id="MobiDB-lite"/>
    </source>
</evidence>
<dbReference type="EMBL" id="KI964583">
    <property type="protein sequence ID" value="EUC34910.1"/>
    <property type="molecule type" value="Genomic_DNA"/>
</dbReference>
<dbReference type="RefSeq" id="XP_007710746.1">
    <property type="nucleotide sequence ID" value="XM_007712556.1"/>
</dbReference>
<name>W6YBH3_COCC2</name>
<keyword evidence="3" id="KW-1185">Reference proteome</keyword>
<gene>
    <name evidence="2" type="ORF">COCCADRAFT_25023</name>
</gene>
<feature type="region of interest" description="Disordered" evidence="1">
    <location>
        <begin position="232"/>
        <end position="255"/>
    </location>
</feature>
<dbReference type="KEGG" id="bze:COCCADRAFT_25023"/>
<evidence type="ECO:0000313" key="3">
    <source>
        <dbReference type="Proteomes" id="UP000053841"/>
    </source>
</evidence>
<accession>W6YBH3</accession>
<dbReference type="GeneID" id="19145727"/>